<protein>
    <recommendedName>
        <fullName evidence="1">Reverse transcriptase domain-containing protein</fullName>
    </recommendedName>
</protein>
<organism evidence="2 3">
    <name type="scientific">Prorocentrum cordatum</name>
    <dbReference type="NCBI Taxonomy" id="2364126"/>
    <lineage>
        <taxon>Eukaryota</taxon>
        <taxon>Sar</taxon>
        <taxon>Alveolata</taxon>
        <taxon>Dinophyceae</taxon>
        <taxon>Prorocentrales</taxon>
        <taxon>Prorocentraceae</taxon>
        <taxon>Prorocentrum</taxon>
    </lineage>
</organism>
<dbReference type="InterPro" id="IPR000477">
    <property type="entry name" value="RT_dom"/>
</dbReference>
<evidence type="ECO:0000313" key="3">
    <source>
        <dbReference type="Proteomes" id="UP001189429"/>
    </source>
</evidence>
<dbReference type="PROSITE" id="PS50878">
    <property type="entry name" value="RT_POL"/>
    <property type="match status" value="1"/>
</dbReference>
<dbReference type="Gene3D" id="3.60.10.10">
    <property type="entry name" value="Endonuclease/exonuclease/phosphatase"/>
    <property type="match status" value="1"/>
</dbReference>
<accession>A0ABN9UG58</accession>
<reference evidence="2" key="1">
    <citation type="submission" date="2023-10" db="EMBL/GenBank/DDBJ databases">
        <authorList>
            <person name="Chen Y."/>
            <person name="Shah S."/>
            <person name="Dougan E. K."/>
            <person name="Thang M."/>
            <person name="Chan C."/>
        </authorList>
    </citation>
    <scope>NUCLEOTIDE SEQUENCE [LARGE SCALE GENOMIC DNA]</scope>
</reference>
<feature type="non-terminal residue" evidence="2">
    <location>
        <position position="1827"/>
    </location>
</feature>
<dbReference type="PANTHER" id="PTHR19446">
    <property type="entry name" value="REVERSE TRANSCRIPTASES"/>
    <property type="match status" value="1"/>
</dbReference>
<dbReference type="InterPro" id="IPR005135">
    <property type="entry name" value="Endo/exonuclease/phosphatase"/>
</dbReference>
<feature type="domain" description="Reverse transcriptase" evidence="1">
    <location>
        <begin position="1235"/>
        <end position="1512"/>
    </location>
</feature>
<evidence type="ECO:0000259" key="1">
    <source>
        <dbReference type="PROSITE" id="PS50878"/>
    </source>
</evidence>
<keyword evidence="3" id="KW-1185">Reference proteome</keyword>
<dbReference type="Pfam" id="PF03372">
    <property type="entry name" value="Exo_endo_phos"/>
    <property type="match status" value="1"/>
</dbReference>
<dbReference type="InterPro" id="IPR036691">
    <property type="entry name" value="Endo/exonu/phosph_ase_sf"/>
</dbReference>
<comment type="caution">
    <text evidence="2">The sequence shown here is derived from an EMBL/GenBank/DDBJ whole genome shotgun (WGS) entry which is preliminary data.</text>
</comment>
<sequence length="1827" mass="199507">MDAEADDSGATQGMASLQVGEAATAAAGATAPQHITVSDELFASYVEDCLLSDFAVAAASGARVQLTPRSQICSWALLDGVLRHLGFRSEHTDAWMALGVVPTRSSKEQSTAVQRRLELARTLLTLADAQRWPETDIEQADEGMRRLAAAADTIQRELASTWGRRGFSAPSRRLCQELGAMGLTLLDTLRPENSVVGTQCSNHLGLTPAQLSRALPAAEATDMWLILCSSASDACWTRLAGKEVIIWSPAAAEEVGRLLGGYVRHLGQGHRGTTLRLACPLDDLPGCSTPTAILQHWSHPGLGERWAGVLAKVEFMLQPLEQISPGGRFPQVSWRPLGLLTFQREALLVLPTSLTMEEPWKQVAVGVATISLDFPARTEAKVLEVSAAVLATGWRQSEPRRSPASQKADPRLRLTLYSGDAACTGMDAAVFARQLHKLLLPMGGVAARDDIFMDDTALIMTTTGPGALSVAGGNCLELLPLSTRTAVIRTRLDETKWEEDMREWQTADPQRCVFHLRHKRLVNGGGLWVSAPGTANRQRQLAARCDEVSARLLVQLQGPPGPRPDHVVQAVGDMIHKALGQQVRRIRQDEALEAYTLRPEHGAVAGALTGRLELAVRSPAEARHLHELLHGRGLQLGVDLVSLDAGKRPPVLGDPAGLHQSPGLGPYAGDFRVATWNAQGLFAACPRSRQEKGAHIRRLLRDHDAVVVTETHSTPEVEALNTRDGQAYFGEFPAFWAHGSSARAGVGVIVATGFLRRFALQSDWRILVPGRAGELWLNGDNGDLSIFAVYFATGSNEQDEEDAAITAKTSRQRMRRTVASHIAPASRRLSLLIGDFNWVADDLGRIQVEGHSPSGGRDRSEEQHLGQQLQGTDMTLWRNTAYTHQHQGVLSRLDRCYANLHPSCFLNELVGTAALDWAYSGSMGRALSTHRAISVFRCAPPGARDGVAGRGLAPEMGHCPAWRDRTMLLFADKLAHDSTGAAASPFGRLRLLKEAMAEAALGLQRAAPRELPHDDVDGRLSWSMRGLQGVRRQDRALLLKMAAAVPELAPCLAMLPLDAQRFLQDAAYGYAKALARAQLEEVQAAVRAGAPEGELRGRRHRALQTPRRLRPRSEHALSAIQLRDGSITTDAQRAAPALVRHWAEHFRAKGVGNLERISPWFDGMPTFAEVMPECEVSAAHVRQALKGAGATAPGPDGIPYSFWRGIGEVGVEVLVDTLQAMMAEGSDETMMREYGAGDNRFGSCDFNGSLLALLPKKPTGQDPAAGAFYAPADTRPLMLVDTSNRLLASALRYAIEPAIERLVGASQRGFLRGRSILANVLDLEASMQVAALEDDMAYALLFDMRAAFPGLEHDYLHHVLDKLGLPRGVRAAIRALYTGQRCCLAMAGQWWEGFAITAGIRQGRPLSPLLFVLVTEPFNRQLDAVEGRRARCAFADDLALVGAGGPRAWPRLHSLFELFAAVSGLHLNLAKTVLLPLWTWQPGAATDAWRQAVPAWGAVRVAHSGTYLGFEVGPAAADSGWDAPVRKFREAVCTWAGLAQGMHLATLAYNVFAISKLQYIAQLQGAPPEWPSLERWAIQKLFPGPFNWLPPGVAQQLRDEFQMPYQVQSLTTSGPAAQLRVAIAGGDHRQRIRLDEMRIRLQRARYHAIASWEIDWRWHSWFTGGPVQRLQAAVEDLSRQGVTEARVLDQGLGRGPRPVTLATWRRSQRRIQASAAALLRRRHWRLTGFSALSAKDDVRHYVCCPRLWRFGVDRLGLRDPGSSEARTTRALLWQVGAAPDEVAGVATMIAVGYKAHTTLWHTAGPRLDVSRLFGEILRQLQEPRPRA</sequence>
<proteinExistence type="predicted"/>
<dbReference type="EMBL" id="CAUYUJ010015827">
    <property type="protein sequence ID" value="CAK0858598.1"/>
    <property type="molecule type" value="Genomic_DNA"/>
</dbReference>
<dbReference type="Proteomes" id="UP001189429">
    <property type="component" value="Unassembled WGS sequence"/>
</dbReference>
<evidence type="ECO:0000313" key="2">
    <source>
        <dbReference type="EMBL" id="CAK0858598.1"/>
    </source>
</evidence>
<dbReference type="Pfam" id="PF00078">
    <property type="entry name" value="RVT_1"/>
    <property type="match status" value="1"/>
</dbReference>
<dbReference type="SUPFAM" id="SSF56219">
    <property type="entry name" value="DNase I-like"/>
    <property type="match status" value="1"/>
</dbReference>
<dbReference type="CDD" id="cd01650">
    <property type="entry name" value="RT_nLTR_like"/>
    <property type="match status" value="1"/>
</dbReference>
<gene>
    <name evidence="2" type="ORF">PCOR1329_LOCUS48260</name>
</gene>
<name>A0ABN9UG58_9DINO</name>